<keyword evidence="3" id="KW-1185">Reference proteome</keyword>
<dbReference type="AlphaFoldDB" id="A0A1Y5TWX2"/>
<dbReference type="RefSeq" id="WP_176245156.1">
    <property type="nucleotide sequence ID" value="NZ_FWFR01000003.1"/>
</dbReference>
<dbReference type="Pfam" id="PF06568">
    <property type="entry name" value="YjiS-like"/>
    <property type="match status" value="1"/>
</dbReference>
<reference evidence="2 3" key="1">
    <citation type="submission" date="2017-03" db="EMBL/GenBank/DDBJ databases">
        <authorList>
            <person name="Afonso C.L."/>
            <person name="Miller P.J."/>
            <person name="Scott M.A."/>
            <person name="Spackman E."/>
            <person name="Goraichik I."/>
            <person name="Dimitrov K.M."/>
            <person name="Suarez D.L."/>
            <person name="Swayne D.E."/>
        </authorList>
    </citation>
    <scope>NUCLEOTIDE SEQUENCE [LARGE SCALE GENOMIC DNA]</scope>
    <source>
        <strain evidence="2 3">CECT 7691</strain>
    </source>
</reference>
<sequence>MTMIRETYQGGRPEFRIRAAGNTIYNAGRDLLSLIARWQERHEQRRQLARLDAHQLHDIGLTRGEVEHEIEKRFWQA</sequence>
<evidence type="ECO:0000259" key="1">
    <source>
        <dbReference type="Pfam" id="PF06568"/>
    </source>
</evidence>
<evidence type="ECO:0000313" key="3">
    <source>
        <dbReference type="Proteomes" id="UP000193200"/>
    </source>
</evidence>
<accession>A0A1Y5TWX2</accession>
<dbReference type="InterPro" id="IPR009506">
    <property type="entry name" value="YjiS-like"/>
</dbReference>
<dbReference type="EMBL" id="FWFR01000003">
    <property type="protein sequence ID" value="SLN74365.1"/>
    <property type="molecule type" value="Genomic_DNA"/>
</dbReference>
<proteinExistence type="predicted"/>
<gene>
    <name evidence="2" type="ORF">OCH7691_03740</name>
</gene>
<feature type="domain" description="YjiS-like" evidence="1">
    <location>
        <begin position="31"/>
        <end position="67"/>
    </location>
</feature>
<organism evidence="2 3">
    <name type="scientific">Oceanibacterium hippocampi</name>
    <dbReference type="NCBI Taxonomy" id="745714"/>
    <lineage>
        <taxon>Bacteria</taxon>
        <taxon>Pseudomonadati</taxon>
        <taxon>Pseudomonadota</taxon>
        <taxon>Alphaproteobacteria</taxon>
        <taxon>Sneathiellales</taxon>
        <taxon>Sneathiellaceae</taxon>
        <taxon>Oceanibacterium</taxon>
    </lineage>
</organism>
<dbReference type="Proteomes" id="UP000193200">
    <property type="component" value="Unassembled WGS sequence"/>
</dbReference>
<dbReference type="InParanoid" id="A0A1Y5TWX2"/>
<evidence type="ECO:0000313" key="2">
    <source>
        <dbReference type="EMBL" id="SLN74365.1"/>
    </source>
</evidence>
<protein>
    <recommendedName>
        <fullName evidence="1">YjiS-like domain-containing protein</fullName>
    </recommendedName>
</protein>
<name>A0A1Y5TWX2_9PROT</name>